<dbReference type="EMBL" id="KQ965748">
    <property type="protein sequence ID" value="KXS17188.1"/>
    <property type="molecule type" value="Genomic_DNA"/>
</dbReference>
<evidence type="ECO:0000256" key="5">
    <source>
        <dbReference type="ARBA" id="ARBA00023163"/>
    </source>
</evidence>
<dbReference type="InterPro" id="IPR000812">
    <property type="entry name" value="TFIIB"/>
</dbReference>
<evidence type="ECO:0000256" key="9">
    <source>
        <dbReference type="PROSITE-ProRule" id="PRU00469"/>
    </source>
</evidence>
<name>A0A139AKH3_GONPJ</name>
<dbReference type="SMART" id="SM00385">
    <property type="entry name" value="CYCLIN"/>
    <property type="match status" value="1"/>
</dbReference>
<evidence type="ECO:0000313" key="11">
    <source>
        <dbReference type="EMBL" id="KXS17188.1"/>
    </source>
</evidence>
<dbReference type="InterPro" id="IPR013150">
    <property type="entry name" value="TFIIB_cyclin"/>
</dbReference>
<dbReference type="FunFam" id="1.10.472.170:FF:000001">
    <property type="entry name" value="Transcription initiation factor IIB"/>
    <property type="match status" value="1"/>
</dbReference>
<evidence type="ECO:0000256" key="6">
    <source>
        <dbReference type="ARBA" id="ARBA00031706"/>
    </source>
</evidence>
<evidence type="ECO:0000256" key="8">
    <source>
        <dbReference type="ARBA" id="ARBA00066213"/>
    </source>
</evidence>
<keyword evidence="9" id="KW-0863">Zinc-finger</keyword>
<dbReference type="GO" id="GO:0097550">
    <property type="term" value="C:transcription preinitiation complex"/>
    <property type="evidence" value="ECO:0007669"/>
    <property type="project" value="EnsemblFungi"/>
</dbReference>
<comment type="subunit">
    <text evidence="8">Associates with TFIID-IIA (DA complex) to form TFIID-IIA-IIB (DAB-complex) which is then recognized by polymerase II.</text>
</comment>
<dbReference type="GO" id="GO:0008270">
    <property type="term" value="F:zinc ion binding"/>
    <property type="evidence" value="ECO:0007669"/>
    <property type="project" value="UniProtKB-KW"/>
</dbReference>
<dbReference type="OrthoDB" id="25790at2759"/>
<accession>A0A139AKH3</accession>
<proteinExistence type="inferred from homology"/>
<evidence type="ECO:0000256" key="7">
    <source>
        <dbReference type="ARBA" id="ARBA00056616"/>
    </source>
</evidence>
<comment type="similarity">
    <text evidence="1">Belongs to the TFIIB family.</text>
</comment>
<dbReference type="SUPFAM" id="SSF57783">
    <property type="entry name" value="Zinc beta-ribbon"/>
    <property type="match status" value="1"/>
</dbReference>
<reference evidence="11 12" key="1">
    <citation type="journal article" date="2015" name="Genome Biol. Evol.">
        <title>Phylogenomic analyses indicate that early fungi evolved digesting cell walls of algal ancestors of land plants.</title>
        <authorList>
            <person name="Chang Y."/>
            <person name="Wang S."/>
            <person name="Sekimoto S."/>
            <person name="Aerts A.L."/>
            <person name="Choi C."/>
            <person name="Clum A."/>
            <person name="LaButti K.M."/>
            <person name="Lindquist E.A."/>
            <person name="Yee Ngan C."/>
            <person name="Ohm R.A."/>
            <person name="Salamov A.A."/>
            <person name="Grigoriev I.V."/>
            <person name="Spatafora J.W."/>
            <person name="Berbee M.L."/>
        </authorList>
    </citation>
    <scope>NUCLEOTIDE SEQUENCE [LARGE SCALE GENOMIC DNA]</scope>
    <source>
        <strain evidence="11 12">JEL478</strain>
    </source>
</reference>
<keyword evidence="5" id="KW-0804">Transcription</keyword>
<dbReference type="GO" id="GO:0005634">
    <property type="term" value="C:nucleus"/>
    <property type="evidence" value="ECO:0007669"/>
    <property type="project" value="EnsemblFungi"/>
</dbReference>
<dbReference type="GO" id="GO:0001174">
    <property type="term" value="P:transcriptional start site selection at RNA polymerase II promoter"/>
    <property type="evidence" value="ECO:0007669"/>
    <property type="project" value="EnsemblFungi"/>
</dbReference>
<evidence type="ECO:0000313" key="12">
    <source>
        <dbReference type="Proteomes" id="UP000070544"/>
    </source>
</evidence>
<dbReference type="CDD" id="cd00043">
    <property type="entry name" value="CYCLIN_SF"/>
    <property type="match status" value="1"/>
</dbReference>
<evidence type="ECO:0000256" key="2">
    <source>
        <dbReference type="ARBA" id="ARBA00013932"/>
    </source>
</evidence>
<dbReference type="GO" id="GO:0001113">
    <property type="term" value="P:transcription open complex formation at RNA polymerase II promoter"/>
    <property type="evidence" value="ECO:0007669"/>
    <property type="project" value="EnsemblFungi"/>
</dbReference>
<dbReference type="Pfam" id="PF00382">
    <property type="entry name" value="TFIIB"/>
    <property type="match status" value="2"/>
</dbReference>
<evidence type="ECO:0000256" key="4">
    <source>
        <dbReference type="ARBA" id="ARBA00023015"/>
    </source>
</evidence>
<keyword evidence="9" id="KW-0862">Zinc</keyword>
<evidence type="ECO:0000256" key="3">
    <source>
        <dbReference type="ARBA" id="ARBA00022737"/>
    </source>
</evidence>
<dbReference type="PROSITE" id="PS51134">
    <property type="entry name" value="ZF_TFIIB"/>
    <property type="match status" value="1"/>
</dbReference>
<dbReference type="GO" id="GO:0001139">
    <property type="term" value="F:RNA polymerase II complex recruiting activity"/>
    <property type="evidence" value="ECO:0007669"/>
    <property type="project" value="EnsemblFungi"/>
</dbReference>
<evidence type="ECO:0000256" key="1">
    <source>
        <dbReference type="ARBA" id="ARBA00010857"/>
    </source>
</evidence>
<dbReference type="PANTHER" id="PTHR11618">
    <property type="entry name" value="TRANSCRIPTION INITIATION FACTOR IIB-RELATED"/>
    <property type="match status" value="1"/>
</dbReference>
<dbReference type="InterPro" id="IPR013137">
    <property type="entry name" value="Znf_TFIIB"/>
</dbReference>
<dbReference type="GO" id="GO:0017025">
    <property type="term" value="F:TBP-class protein binding"/>
    <property type="evidence" value="ECO:0007669"/>
    <property type="project" value="EnsemblFungi"/>
</dbReference>
<dbReference type="Gene3D" id="1.10.472.170">
    <property type="match status" value="1"/>
</dbReference>
<dbReference type="Gene3D" id="1.10.472.10">
    <property type="entry name" value="Cyclin-like"/>
    <property type="match status" value="1"/>
</dbReference>
<keyword evidence="9" id="KW-0479">Metal-binding</keyword>
<gene>
    <name evidence="11" type="ORF">M427DRAFT_97206</name>
</gene>
<dbReference type="Pfam" id="PF08271">
    <property type="entry name" value="Zn_Ribbon_TF"/>
    <property type="match status" value="1"/>
</dbReference>
<dbReference type="SUPFAM" id="SSF47954">
    <property type="entry name" value="Cyclin-like"/>
    <property type="match status" value="2"/>
</dbReference>
<keyword evidence="3" id="KW-0677">Repeat</keyword>
<keyword evidence="4" id="KW-0805">Transcription regulation</keyword>
<dbReference type="PRINTS" id="PR00685">
    <property type="entry name" value="TIFACTORIIB"/>
</dbReference>
<dbReference type="Proteomes" id="UP000070544">
    <property type="component" value="Unassembled WGS sequence"/>
</dbReference>
<dbReference type="InterPro" id="IPR013763">
    <property type="entry name" value="Cyclin-like_dom"/>
</dbReference>
<dbReference type="CDD" id="cd20551">
    <property type="entry name" value="CYCLIN_TFIIB_rpt1"/>
    <property type="match status" value="1"/>
</dbReference>
<organism evidence="11 12">
    <name type="scientific">Gonapodya prolifera (strain JEL478)</name>
    <name type="common">Monoblepharis prolifera</name>
    <dbReference type="NCBI Taxonomy" id="1344416"/>
    <lineage>
        <taxon>Eukaryota</taxon>
        <taxon>Fungi</taxon>
        <taxon>Fungi incertae sedis</taxon>
        <taxon>Chytridiomycota</taxon>
        <taxon>Chytridiomycota incertae sedis</taxon>
        <taxon>Monoblepharidomycetes</taxon>
        <taxon>Monoblepharidales</taxon>
        <taxon>Gonapodyaceae</taxon>
        <taxon>Gonapodya</taxon>
    </lineage>
</organism>
<dbReference type="GO" id="GO:0016251">
    <property type="term" value="F:RNA polymerase II general transcription initiation factor activity"/>
    <property type="evidence" value="ECO:0007669"/>
    <property type="project" value="EnsemblFungi"/>
</dbReference>
<feature type="domain" description="TFIIB-type" evidence="10">
    <location>
        <begin position="19"/>
        <end position="52"/>
    </location>
</feature>
<dbReference type="InterPro" id="IPR036915">
    <property type="entry name" value="Cyclin-like_sf"/>
</dbReference>
<protein>
    <recommendedName>
        <fullName evidence="2">Transcription initiation factor IIB</fullName>
    </recommendedName>
    <alternativeName>
        <fullName evidence="6">General transcription factor TFIIB</fullName>
    </alternativeName>
</protein>
<evidence type="ECO:0000259" key="10">
    <source>
        <dbReference type="PROSITE" id="PS51134"/>
    </source>
</evidence>
<dbReference type="OMA" id="LYMACRM"/>
<keyword evidence="12" id="KW-1185">Reference proteome</keyword>
<dbReference type="PANTHER" id="PTHR11618:SF13">
    <property type="entry name" value="TRANSCRIPTION INITIATION FACTOR IIB"/>
    <property type="match status" value="1"/>
</dbReference>
<comment type="function">
    <text evidence="7">General factor that plays a major role in the activation of eukaryotic genes transcribed by RNA polymerase II.</text>
</comment>
<dbReference type="AlphaFoldDB" id="A0A139AKH3"/>
<sequence length="300" mass="33102">MDEDDEGPEPAPKLPDLQIRLVCKNCRDKVPNIVEDFKAGEIVCGTCGAFRASRLIDTRSEWRTFSNDEGGDDPSRVGGPGDPILGSNRLEGTGIGGLDGLGRGSKLAKAQNAISRTGSNIKEHFRDIETICERLGMPKIVSDTAKMFFRKVDEEKLARGRSPDAIKGACIYIASAQHRQARSFKEIVAATKVQKKELGRVYKMIQKHLITTGTTALETTSPDFKSLIERVDRQLNLDFKYTQHAHKLVQKVREAGILEGRQWTTIVAASIFAVSSIAKDERDRKSAGEIAGVSFRWGWG</sequence>
<dbReference type="STRING" id="1344416.A0A139AKH3"/>